<evidence type="ECO:0000259" key="6">
    <source>
        <dbReference type="Pfam" id="PF01593"/>
    </source>
</evidence>
<reference evidence="7" key="1">
    <citation type="submission" date="2020-02" db="EMBL/GenBank/DDBJ databases">
        <authorList>
            <person name="Meier V. D."/>
        </authorList>
    </citation>
    <scope>NUCLEOTIDE SEQUENCE</scope>
    <source>
        <strain evidence="7">AVDCRST_MAG56</strain>
    </source>
</reference>
<accession>A0A6J4JSS7</accession>
<feature type="domain" description="Amine oxidase" evidence="6">
    <location>
        <begin position="30"/>
        <end position="504"/>
    </location>
</feature>
<dbReference type="Pfam" id="PF01593">
    <property type="entry name" value="Amino_oxidase"/>
    <property type="match status" value="1"/>
</dbReference>
<dbReference type="NCBIfam" id="TIGR02734">
    <property type="entry name" value="crtI_fam"/>
    <property type="match status" value="1"/>
</dbReference>
<dbReference type="Gene3D" id="3.50.50.60">
    <property type="entry name" value="FAD/NAD(P)-binding domain"/>
    <property type="match status" value="2"/>
</dbReference>
<dbReference type="SUPFAM" id="SSF51905">
    <property type="entry name" value="FAD/NAD(P)-binding domain"/>
    <property type="match status" value="1"/>
</dbReference>
<evidence type="ECO:0000256" key="1">
    <source>
        <dbReference type="ARBA" id="ARBA00004829"/>
    </source>
</evidence>
<evidence type="ECO:0000256" key="3">
    <source>
        <dbReference type="ARBA" id="ARBA00022746"/>
    </source>
</evidence>
<gene>
    <name evidence="7" type="ORF">AVDCRST_MAG56-4158</name>
</gene>
<protein>
    <submittedName>
        <fullName evidence="7">Phytoene dehydrogenase</fullName>
        <ecNumber evidence="7">1.14.99.-</ecNumber>
    </submittedName>
</protein>
<dbReference type="GO" id="GO:0016491">
    <property type="term" value="F:oxidoreductase activity"/>
    <property type="evidence" value="ECO:0007669"/>
    <property type="project" value="UniProtKB-KW"/>
</dbReference>
<dbReference type="EMBL" id="CADCTQ010000350">
    <property type="protein sequence ID" value="CAA9286318.1"/>
    <property type="molecule type" value="Genomic_DNA"/>
</dbReference>
<comment type="similarity">
    <text evidence="2 5">Belongs to the carotenoid/retinoid oxidoreductase family.</text>
</comment>
<keyword evidence="3 5" id="KW-0125">Carotenoid biosynthesis</keyword>
<dbReference type="InterPro" id="IPR014105">
    <property type="entry name" value="Carotenoid/retinoid_OxRdtase"/>
</dbReference>
<dbReference type="AlphaFoldDB" id="A0A6J4JSS7"/>
<comment type="pathway">
    <text evidence="1 5">Carotenoid biosynthesis.</text>
</comment>
<keyword evidence="4 5" id="KW-0560">Oxidoreductase</keyword>
<evidence type="ECO:0000256" key="5">
    <source>
        <dbReference type="RuleBase" id="RU362075"/>
    </source>
</evidence>
<dbReference type="InterPro" id="IPR036188">
    <property type="entry name" value="FAD/NAD-bd_sf"/>
</dbReference>
<dbReference type="GO" id="GO:0016117">
    <property type="term" value="P:carotenoid biosynthetic process"/>
    <property type="evidence" value="ECO:0007669"/>
    <property type="project" value="UniProtKB-KW"/>
</dbReference>
<evidence type="ECO:0000313" key="7">
    <source>
        <dbReference type="EMBL" id="CAA9286318.1"/>
    </source>
</evidence>
<dbReference type="EC" id="1.14.99.-" evidence="7"/>
<proteinExistence type="inferred from homology"/>
<evidence type="ECO:0000256" key="2">
    <source>
        <dbReference type="ARBA" id="ARBA00006046"/>
    </source>
</evidence>
<name>A0A6J4JSS7_9SPHI</name>
<dbReference type="InterPro" id="IPR002937">
    <property type="entry name" value="Amino_oxidase"/>
</dbReference>
<organism evidence="7">
    <name type="scientific">uncultured Cytophagales bacterium</name>
    <dbReference type="NCBI Taxonomy" id="158755"/>
    <lineage>
        <taxon>Bacteria</taxon>
        <taxon>Pseudomonadati</taxon>
        <taxon>Bacteroidota</taxon>
        <taxon>Sphingobacteriia</taxon>
        <taxon>Sphingobacteriales</taxon>
        <taxon>environmental samples</taxon>
    </lineage>
</organism>
<dbReference type="PANTHER" id="PTHR43734:SF1">
    <property type="entry name" value="PHYTOENE DESATURASE"/>
    <property type="match status" value="1"/>
</dbReference>
<sequence length="508" mass="56983">MPTWGLRARQTIFSIFVPTGKKVIVIGSGFAGLSAATNLASAGFRVTLLEKNASPGGRARQFAEGGFVFDMGPSWYWMPDVFESYFGRFGKHPSEYYDLVRLDPSYTVVFGPNDFMDIPARMEQLRDLFESLEPGSAARLDAFLAQAAYKYRVGIHEFVYKPSRSVTEFIDPRILVSAVRMDIFQSFHAHVRRFFRNPKILQLVEFPVLFLGAVPQNTPALYSLMNYADMQGGTWYPMGGMHRIVEGMVKLAVEKGVTFEYNQEVTGIDVVGGRASSVRTADRTYEADIVVAGADYQHVESQLLGAGSRSYSDDYWNKRVMAPSSLLFYLGVNKKLQKLRHHNLFFDADFGLHAKEIYQTPRWPTEPLFYVSAPSQTDPGVAPAGCENLFVLIPLAPDLEDTEATREKYYHLVMDRLEKLTGQTIRDAVVYKRSYAHRDFKSDYHAFKGNAYGLANTLMQTAILKPSLKSKKVNNLYYTGQLTVPGPGVPPSLISGQVVAKEIIRELG</sequence>
<dbReference type="PANTHER" id="PTHR43734">
    <property type="entry name" value="PHYTOENE DESATURASE"/>
    <property type="match status" value="1"/>
</dbReference>
<evidence type="ECO:0000256" key="4">
    <source>
        <dbReference type="ARBA" id="ARBA00023002"/>
    </source>
</evidence>